<reference evidence="4 5" key="1">
    <citation type="submission" date="2017-12" db="EMBL/GenBank/DDBJ databases">
        <title>Chromulinavorax destructans is a abundant pathogen of dominant heterotrophic picoflagllates.</title>
        <authorList>
            <person name="Deeg C.M."/>
            <person name="Zimmer M."/>
            <person name="Suttle C.A."/>
        </authorList>
    </citation>
    <scope>NUCLEOTIDE SEQUENCE [LARGE SCALE GENOMIC DNA]</scope>
    <source>
        <strain evidence="4 5">SeV1</strain>
    </source>
</reference>
<name>A0A345ZBG7_9BACT</name>
<dbReference type="Pfam" id="PF12796">
    <property type="entry name" value="Ank_2"/>
    <property type="match status" value="1"/>
</dbReference>
<sequence length="267" mass="30021">MKYNFKIVLIMMISFQWNEIESMVTSYNKSDDHVSASNEYEDMYASISPTKPEHIAKKSNGNFYENVVDALDHYFTTPINEIENKIDTTPEVTSFIGSQDTKNSVYDYLFEDEEKKEKTTDTLTQLTEQSVHPILLSAINSPDKGMQAAINFVLSESNVNNQNNPTETSPLHFAIKYNAYNLAALLIGAGANVNAQDIDGYTPLHSAVIYHHNEDTTNDSIKALLKAGANLYIQDKEGKTAAKIARELNMMPLYDLIEQAAVYRLIN</sequence>
<evidence type="ECO:0000256" key="1">
    <source>
        <dbReference type="ARBA" id="ARBA00022737"/>
    </source>
</evidence>
<evidence type="ECO:0000313" key="4">
    <source>
        <dbReference type="EMBL" id="AXK60634.1"/>
    </source>
</evidence>
<dbReference type="SUPFAM" id="SSF48403">
    <property type="entry name" value="Ankyrin repeat"/>
    <property type="match status" value="1"/>
</dbReference>
<dbReference type="PROSITE" id="PS50297">
    <property type="entry name" value="ANK_REP_REGION"/>
    <property type="match status" value="2"/>
</dbReference>
<dbReference type="InterPro" id="IPR050745">
    <property type="entry name" value="Multifunctional_regulatory"/>
</dbReference>
<dbReference type="Proteomes" id="UP000254834">
    <property type="component" value="Chromosome"/>
</dbReference>
<dbReference type="RefSeq" id="WP_115585649.1">
    <property type="nucleotide sequence ID" value="NZ_CP025544.1"/>
</dbReference>
<feature type="repeat" description="ANK" evidence="3">
    <location>
        <begin position="166"/>
        <end position="198"/>
    </location>
</feature>
<keyword evidence="5" id="KW-1185">Reference proteome</keyword>
<evidence type="ECO:0000256" key="2">
    <source>
        <dbReference type="ARBA" id="ARBA00023043"/>
    </source>
</evidence>
<dbReference type="EMBL" id="CP025544">
    <property type="protein sequence ID" value="AXK60634.1"/>
    <property type="molecule type" value="Genomic_DNA"/>
</dbReference>
<dbReference type="PROSITE" id="PS50088">
    <property type="entry name" value="ANK_REPEAT"/>
    <property type="match status" value="2"/>
</dbReference>
<dbReference type="InterPro" id="IPR002110">
    <property type="entry name" value="Ankyrin_rpt"/>
</dbReference>
<dbReference type="AlphaFoldDB" id="A0A345ZBG7"/>
<dbReference type="InterPro" id="IPR036770">
    <property type="entry name" value="Ankyrin_rpt-contain_sf"/>
</dbReference>
<dbReference type="PANTHER" id="PTHR24189:SF50">
    <property type="entry name" value="ANKYRIN REPEAT AND SOCS BOX PROTEIN 2"/>
    <property type="match status" value="1"/>
</dbReference>
<evidence type="ECO:0000256" key="3">
    <source>
        <dbReference type="PROSITE-ProRule" id="PRU00023"/>
    </source>
</evidence>
<organism evidence="4 5">
    <name type="scientific">Candidatus Chromulinivorax destructor</name>
    <dbReference type="NCBI Taxonomy" id="2066483"/>
    <lineage>
        <taxon>Bacteria</taxon>
        <taxon>Candidatus Babelota</taxon>
        <taxon>Candidatus Babeliae</taxon>
        <taxon>Candidatus Babeliales</taxon>
        <taxon>Candidatus Chromulinivoraceae</taxon>
        <taxon>Candidatus Chromulinivorax</taxon>
    </lineage>
</organism>
<dbReference type="OrthoDB" id="9812708at2"/>
<accession>A0A345ZBG7</accession>
<dbReference type="KEGG" id="cdes:C0J27_02655"/>
<protein>
    <submittedName>
        <fullName evidence="4">Uncharacterized protein</fullName>
    </submittedName>
</protein>
<keyword evidence="1" id="KW-0677">Repeat</keyword>
<gene>
    <name evidence="4" type="ORF">C0J27_02655</name>
</gene>
<keyword evidence="2 3" id="KW-0040">ANK repeat</keyword>
<feature type="repeat" description="ANK" evidence="3">
    <location>
        <begin position="199"/>
        <end position="236"/>
    </location>
</feature>
<proteinExistence type="predicted"/>
<evidence type="ECO:0000313" key="5">
    <source>
        <dbReference type="Proteomes" id="UP000254834"/>
    </source>
</evidence>
<dbReference type="PANTHER" id="PTHR24189">
    <property type="entry name" value="MYOTROPHIN"/>
    <property type="match status" value="1"/>
</dbReference>
<dbReference type="Gene3D" id="1.25.40.20">
    <property type="entry name" value="Ankyrin repeat-containing domain"/>
    <property type="match status" value="1"/>
</dbReference>
<dbReference type="SMART" id="SM00248">
    <property type="entry name" value="ANK"/>
    <property type="match status" value="2"/>
</dbReference>